<organism evidence="3 4">
    <name type="scientific">Tritrichomonas musculus</name>
    <dbReference type="NCBI Taxonomy" id="1915356"/>
    <lineage>
        <taxon>Eukaryota</taxon>
        <taxon>Metamonada</taxon>
        <taxon>Parabasalia</taxon>
        <taxon>Tritrichomonadida</taxon>
        <taxon>Tritrichomonadidae</taxon>
        <taxon>Tritrichomonas</taxon>
    </lineage>
</organism>
<proteinExistence type="predicted"/>
<name>A0ABR2JFH6_9EUKA</name>
<evidence type="ECO:0000313" key="3">
    <source>
        <dbReference type="EMBL" id="KAK8876531.1"/>
    </source>
</evidence>
<dbReference type="Proteomes" id="UP001470230">
    <property type="component" value="Unassembled WGS sequence"/>
</dbReference>
<evidence type="ECO:0000259" key="2">
    <source>
        <dbReference type="PROSITE" id="PS50011"/>
    </source>
</evidence>
<dbReference type="SMART" id="SM00220">
    <property type="entry name" value="S_TKc"/>
    <property type="match status" value="1"/>
</dbReference>
<feature type="domain" description="Protein kinase" evidence="2">
    <location>
        <begin position="183"/>
        <end position="534"/>
    </location>
</feature>
<dbReference type="PANTHER" id="PTHR27003:SF88">
    <property type="entry name" value="RECEPTOR-LIKE PROTEIN KINASE THESEUS 1"/>
    <property type="match status" value="1"/>
</dbReference>
<dbReference type="InterPro" id="IPR001245">
    <property type="entry name" value="Ser-Thr/Tyr_kinase_cat_dom"/>
</dbReference>
<evidence type="ECO:0000313" key="4">
    <source>
        <dbReference type="Proteomes" id="UP001470230"/>
    </source>
</evidence>
<accession>A0ABR2JFH6</accession>
<keyword evidence="4" id="KW-1185">Reference proteome</keyword>
<dbReference type="PROSITE" id="PS50011">
    <property type="entry name" value="PROTEIN_KINASE_DOM"/>
    <property type="match status" value="1"/>
</dbReference>
<dbReference type="Pfam" id="PF07714">
    <property type="entry name" value="PK_Tyr_Ser-Thr"/>
    <property type="match status" value="1"/>
</dbReference>
<gene>
    <name evidence="3" type="ORF">M9Y10_006747</name>
</gene>
<sequence length="1079" mass="126904">MNLFYDFINMIHFSKKDEEDSKKNNLCHFIGCGVMLSFILINDFVHWWGRSKNDNCKIENENNTKSRKKAPHRTDSNKESIKNAESSQNNDSINIIESSQKIGSTKDIEMINNIGFNSESTQNVSSLAIEDSSKKLNNYSLPILNLSQYSSELKCSNIIDSIKSIFNNFGCYIGDTIPLKQTYEEIMKLFNADYSILSVSTAEKEIEQKLNEIKTQGKDYYFKYIFPIICKNVLNQQRLKEKFYESINLDENSDYGSELNFKESYYSVETSILFSEISSSSKVSLDKDFCIVLEKTYNSSQIKSGYIIEKEKRILKSNYSKFILHMIDENNDKSIVIPYFPLGPLNAVFYRNEINTNSIELSAIDKIIIILEITQALDDLHSNDEYHGNLCTQNIYLSSSKDAYIGLFAYDDNGENESTKPKGPLYYRSPDTKTENMQIKDIYSLGVIMHEVFTGVSPEKRMGNRSRFDRVKIMKSLERGCYSNFLFSGQNNECFNDKQDFYGFKEIINKCLDIDHDCQYHSMKEIINAIHQTLLYQNNKDEIEDRMKRAPNSSDYQCTIANLLESYYLGQDFSIKIIESILHIYDEDFKKFSETENIIKQIFETLEIKDEKDSTYVFNDIFEFLIKDYEERIVQKTETGLTDPFDTISIIANNKLSDDVFYNFENVIERSCIGIPPISSLSDFHYDDDDNDNEDNYTIWLYFVAKELSVIHSNNYYHGNLSADSIGIYYNTKTETFVPSIILFYHYYKMHNDNYVFPRNSGYNRSYESEKLEKYQRNDRKKYLKILKQFVNLPSQVLGKIEDSGSMNEIVYHLYNYIVNYKSSNVKDNLLYNLKMYNYANFQISYSDLNVIFQLIKYKKPNENILMRISNILTKIHNFLLNSLTYPNMSLKENMRLQTIQNQMNPTIDIIIKQFDDIKAKSNSLCDIIFDSINISDDIENVDTTTIEKPKTVKKIDKQTDFQYDFKLKPRRKRKQKRKWFNKILIKRLEISELYMYSFEFMMKRYLLNLNPNLNFKIIVTIKNRSFSKYQDRQIKGENVVNIANKLGFYETYYEDGYVIIMARNNNDNKQNKKQYFIN</sequence>
<dbReference type="InterPro" id="IPR011009">
    <property type="entry name" value="Kinase-like_dom_sf"/>
</dbReference>
<reference evidence="3 4" key="1">
    <citation type="submission" date="2024-04" db="EMBL/GenBank/DDBJ databases">
        <title>Tritrichomonas musculus Genome.</title>
        <authorList>
            <person name="Alves-Ferreira E."/>
            <person name="Grigg M."/>
            <person name="Lorenzi H."/>
            <person name="Galac M."/>
        </authorList>
    </citation>
    <scope>NUCLEOTIDE SEQUENCE [LARGE SCALE GENOMIC DNA]</scope>
    <source>
        <strain evidence="3 4">EAF2021</strain>
    </source>
</reference>
<protein>
    <recommendedName>
        <fullName evidence="2">Protein kinase domain-containing protein</fullName>
    </recommendedName>
</protein>
<dbReference type="SUPFAM" id="SSF56112">
    <property type="entry name" value="Protein kinase-like (PK-like)"/>
    <property type="match status" value="1"/>
</dbReference>
<dbReference type="PANTHER" id="PTHR27003">
    <property type="entry name" value="OS07G0166700 PROTEIN"/>
    <property type="match status" value="1"/>
</dbReference>
<feature type="region of interest" description="Disordered" evidence="1">
    <location>
        <begin position="58"/>
        <end position="89"/>
    </location>
</feature>
<dbReference type="Gene3D" id="1.10.510.10">
    <property type="entry name" value="Transferase(Phosphotransferase) domain 1"/>
    <property type="match status" value="1"/>
</dbReference>
<dbReference type="InterPro" id="IPR045272">
    <property type="entry name" value="ANXUR1/2-like"/>
</dbReference>
<evidence type="ECO:0000256" key="1">
    <source>
        <dbReference type="SAM" id="MobiDB-lite"/>
    </source>
</evidence>
<feature type="compositionally biased region" description="Basic and acidic residues" evidence="1">
    <location>
        <begin position="72"/>
        <end position="82"/>
    </location>
</feature>
<comment type="caution">
    <text evidence="3">The sequence shown here is derived from an EMBL/GenBank/DDBJ whole genome shotgun (WGS) entry which is preliminary data.</text>
</comment>
<dbReference type="InterPro" id="IPR000719">
    <property type="entry name" value="Prot_kinase_dom"/>
</dbReference>
<dbReference type="EMBL" id="JAPFFF010000012">
    <property type="protein sequence ID" value="KAK8876531.1"/>
    <property type="molecule type" value="Genomic_DNA"/>
</dbReference>